<dbReference type="InterPro" id="IPR011676">
    <property type="entry name" value="DUF1618"/>
</dbReference>
<dbReference type="InParanoid" id="A0A1D6KMZ0"/>
<dbReference type="PANTHER" id="PTHR33086">
    <property type="entry name" value="OS05G0468200 PROTEIN-RELATED"/>
    <property type="match status" value="1"/>
</dbReference>
<protein>
    <submittedName>
        <fullName evidence="1">Zinc finger CCCH domain-containing protein 4</fullName>
    </submittedName>
</protein>
<name>A0A1D6KMZ0_MAIZE</name>
<gene>
    <name evidence="1" type="ORF">ZEAMMB73_Zm00001d032007</name>
</gene>
<dbReference type="PANTHER" id="PTHR33086:SF58">
    <property type="entry name" value="DUF1618 DOMAIN-CONTAINING PROTEIN"/>
    <property type="match status" value="1"/>
</dbReference>
<dbReference type="Pfam" id="PF07762">
    <property type="entry name" value="DUF1618"/>
    <property type="match status" value="1"/>
</dbReference>
<dbReference type="ExpressionAtlas" id="A0A1D6KMZ0">
    <property type="expression patterns" value="baseline and differential"/>
</dbReference>
<dbReference type="AlphaFoldDB" id="A0A1D6KMZ0"/>
<dbReference type="OMA" id="RWVPHGA"/>
<proteinExistence type="predicted"/>
<organism evidence="1">
    <name type="scientific">Zea mays</name>
    <name type="common">Maize</name>
    <dbReference type="NCBI Taxonomy" id="4577"/>
    <lineage>
        <taxon>Eukaryota</taxon>
        <taxon>Viridiplantae</taxon>
        <taxon>Streptophyta</taxon>
        <taxon>Embryophyta</taxon>
        <taxon>Tracheophyta</taxon>
        <taxon>Spermatophyta</taxon>
        <taxon>Magnoliopsida</taxon>
        <taxon>Liliopsida</taxon>
        <taxon>Poales</taxon>
        <taxon>Poaceae</taxon>
        <taxon>PACMAD clade</taxon>
        <taxon>Panicoideae</taxon>
        <taxon>Andropogonodae</taxon>
        <taxon>Andropogoneae</taxon>
        <taxon>Tripsacinae</taxon>
        <taxon>Zea</taxon>
    </lineage>
</organism>
<accession>A0A1D6KMZ0</accession>
<sequence>MERNWLILGRVIRVEQPEAQAQGDHAAVGEAEIAAQAENAAVGEAEIAAQAQLEESVMGVNTVPAAAAAREAGFSIAIAPPPRVTFLTARQNSNPIADRGDTCPYIIASGPSCLLAHFAVAPYRGTDFTRELSGPRMCHHLVVARHFRRKGGLVVASRERIPARDYPFVPALRNIMCVGFFCDHNYNCRIAELMVEARNPLLRLVVFRAEWYTITLRSPLVYWDSERRWVPHGAVAIDSTVLWFDLSWGILSCDIEAEMEDMEIYFARLPRGRGLPRGGATEGMDSRRCVAVSRNMLRYVEIIVPNPNPNGEAAAAMVSMWSLPVAAGDEDRREWITNYRVSFEDIWNSDSYAVTGLQRDIPVLAGVCPANPSVVYFDLHQRLFGVDVPERRVVDYEAKQHELVNAQGDDGEKGSSRYLIIWDLMRQGFFN</sequence>
<dbReference type="PaxDb" id="4577-GRMZM2G409960_P01"/>
<reference evidence="1" key="1">
    <citation type="submission" date="2015-12" db="EMBL/GenBank/DDBJ databases">
        <title>Update maize B73 reference genome by single molecule sequencing technologies.</title>
        <authorList>
            <consortium name="Maize Genome Sequencing Project"/>
            <person name="Ware D."/>
        </authorList>
    </citation>
    <scope>NUCLEOTIDE SEQUENCE [LARGE SCALE GENOMIC DNA]</scope>
    <source>
        <tissue evidence="1">Seedling</tissue>
    </source>
</reference>
<dbReference type="EMBL" id="CM007647">
    <property type="protein sequence ID" value="ONM04197.1"/>
    <property type="molecule type" value="Genomic_DNA"/>
</dbReference>
<dbReference type="eggNOG" id="ENOG502R39X">
    <property type="taxonomic scope" value="Eukaryota"/>
</dbReference>
<evidence type="ECO:0000313" key="1">
    <source>
        <dbReference type="EMBL" id="ONM04197.1"/>
    </source>
</evidence>